<dbReference type="RefSeq" id="WP_184087497.1">
    <property type="nucleotide sequence ID" value="NZ_JACHIJ010000005.1"/>
</dbReference>
<dbReference type="Gene3D" id="3.40.50.1820">
    <property type="entry name" value="alpha/beta hydrolase"/>
    <property type="match status" value="1"/>
</dbReference>
<evidence type="ECO:0000256" key="1">
    <source>
        <dbReference type="ARBA" id="ARBA00022801"/>
    </source>
</evidence>
<evidence type="ECO:0000313" key="5">
    <source>
        <dbReference type="Proteomes" id="UP000521227"/>
    </source>
</evidence>
<organism evidence="4 5">
    <name type="scientific">Afipia massiliensis</name>
    <dbReference type="NCBI Taxonomy" id="211460"/>
    <lineage>
        <taxon>Bacteria</taxon>
        <taxon>Pseudomonadati</taxon>
        <taxon>Pseudomonadota</taxon>
        <taxon>Alphaproteobacteria</taxon>
        <taxon>Hyphomicrobiales</taxon>
        <taxon>Nitrobacteraceae</taxon>
        <taxon>Afipia</taxon>
    </lineage>
</organism>
<name>A0A840N7Y2_9BRAD</name>
<sequence length="329" mass="35661">MDETNQPEILATINSCASDERSQILNPACAYSVTDGVLHDRARGRAVPYRSYAPAPPDGVYPLILLSHGIGGTRESMPYLGRSLAESGYVALHLQHPATDNSVWQHAMSPPDVYRALREAMWDANAARARFQDVPFVLRELARLNHEGPLAGHLDLGCVGMAGHSYGGVSTMVAAGQRMGPGGQWFFKEPRVRAGLVMSPNMPIQGGDLAALYRDIDIPLFHITGTEDGNAVPGNKEFDPIQRTIPYEVLTIPHQYLLVLDGAGHNAFSGLEHGPHAHGAEVETRYTSAVAAGALLFFDGYLKGDSAAVQALRHGFKSGLKPTDRFEWK</sequence>
<dbReference type="GO" id="GO:0003847">
    <property type="term" value="F:1-alkyl-2-acetylglycerophosphocholine esterase activity"/>
    <property type="evidence" value="ECO:0007669"/>
    <property type="project" value="TreeGrafter"/>
</dbReference>
<evidence type="ECO:0000256" key="2">
    <source>
        <dbReference type="ARBA" id="ARBA00022963"/>
    </source>
</evidence>
<dbReference type="Proteomes" id="UP000521227">
    <property type="component" value="Unassembled WGS sequence"/>
</dbReference>
<dbReference type="PANTHER" id="PTHR10272:SF0">
    <property type="entry name" value="PLATELET-ACTIVATING FACTOR ACETYLHYDROLASE"/>
    <property type="match status" value="1"/>
</dbReference>
<keyword evidence="2" id="KW-0442">Lipid degradation</keyword>
<evidence type="ECO:0000313" key="4">
    <source>
        <dbReference type="EMBL" id="MBB5053851.1"/>
    </source>
</evidence>
<dbReference type="AlphaFoldDB" id="A0A840N7Y2"/>
<protein>
    <submittedName>
        <fullName evidence="4">Putative dienelactone hydrolase</fullName>
    </submittedName>
</protein>
<dbReference type="PANTHER" id="PTHR10272">
    <property type="entry name" value="PLATELET-ACTIVATING FACTOR ACETYLHYDROLASE"/>
    <property type="match status" value="1"/>
</dbReference>
<dbReference type="SUPFAM" id="SSF53474">
    <property type="entry name" value="alpha/beta-Hydrolases"/>
    <property type="match status" value="1"/>
</dbReference>
<dbReference type="Pfam" id="PF03403">
    <property type="entry name" value="PAF-AH_p_II"/>
    <property type="match status" value="1"/>
</dbReference>
<keyword evidence="3" id="KW-0443">Lipid metabolism</keyword>
<dbReference type="GO" id="GO:0016042">
    <property type="term" value="P:lipid catabolic process"/>
    <property type="evidence" value="ECO:0007669"/>
    <property type="project" value="UniProtKB-KW"/>
</dbReference>
<proteinExistence type="predicted"/>
<accession>A0A840N7Y2</accession>
<dbReference type="InterPro" id="IPR029058">
    <property type="entry name" value="AB_hydrolase_fold"/>
</dbReference>
<evidence type="ECO:0000256" key="3">
    <source>
        <dbReference type="ARBA" id="ARBA00023098"/>
    </source>
</evidence>
<gene>
    <name evidence="4" type="ORF">HNQ36_003851</name>
</gene>
<keyword evidence="1 4" id="KW-0378">Hydrolase</keyword>
<dbReference type="EMBL" id="JACHIJ010000005">
    <property type="protein sequence ID" value="MBB5053851.1"/>
    <property type="molecule type" value="Genomic_DNA"/>
</dbReference>
<reference evidence="4 5" key="1">
    <citation type="submission" date="2020-08" db="EMBL/GenBank/DDBJ databases">
        <title>Genomic Encyclopedia of Type Strains, Phase IV (KMG-IV): sequencing the most valuable type-strain genomes for metagenomic binning, comparative biology and taxonomic classification.</title>
        <authorList>
            <person name="Goeker M."/>
        </authorList>
    </citation>
    <scope>NUCLEOTIDE SEQUENCE [LARGE SCALE GENOMIC DNA]</scope>
    <source>
        <strain evidence="4 5">DSM 17498</strain>
    </source>
</reference>
<comment type="caution">
    <text evidence="4">The sequence shown here is derived from an EMBL/GenBank/DDBJ whole genome shotgun (WGS) entry which is preliminary data.</text>
</comment>